<evidence type="ECO:0000313" key="2">
    <source>
        <dbReference type="Proteomes" id="UP000694395"/>
    </source>
</evidence>
<keyword evidence="2" id="KW-1185">Reference proteome</keyword>
<evidence type="ECO:0000313" key="1">
    <source>
        <dbReference type="Ensembl" id="ENSOMYP00000133034.1"/>
    </source>
</evidence>
<accession>A0A8K9XGY0</accession>
<name>A0A8K9XGY0_ONCMY</name>
<reference evidence="1" key="3">
    <citation type="submission" date="2025-09" db="UniProtKB">
        <authorList>
            <consortium name="Ensembl"/>
        </authorList>
    </citation>
    <scope>IDENTIFICATION</scope>
</reference>
<proteinExistence type="predicted"/>
<reference evidence="1" key="2">
    <citation type="submission" date="2025-08" db="UniProtKB">
        <authorList>
            <consortium name="Ensembl"/>
        </authorList>
    </citation>
    <scope>IDENTIFICATION</scope>
</reference>
<reference evidence="1" key="1">
    <citation type="submission" date="2020-07" db="EMBL/GenBank/DDBJ databases">
        <title>A long reads based de novo assembly of the rainbow trout Arlee double haploid line genome.</title>
        <authorList>
            <person name="Gao G."/>
            <person name="Palti Y."/>
        </authorList>
    </citation>
    <scope>NUCLEOTIDE SEQUENCE [LARGE SCALE GENOMIC DNA]</scope>
</reference>
<sequence>ECPFHKVQPITGLLPFPGMPIPQGSTYNRPASLPRDACFPSQGCPIHKVQHTTGLLPFRGMPIPQGSTYYRPASLPRDAHSTRFNIQQACFPSQGCPIHKPSEGKYLMPVTFC</sequence>
<protein>
    <submittedName>
        <fullName evidence="1">Uncharacterized protein</fullName>
    </submittedName>
</protein>
<dbReference type="Proteomes" id="UP000694395">
    <property type="component" value="Chromosome 11"/>
</dbReference>
<dbReference type="Ensembl" id="ENSOMYT00000130271.1">
    <property type="protein sequence ID" value="ENSOMYP00000133034.1"/>
    <property type="gene ID" value="ENSOMYG00000056104.1"/>
</dbReference>
<dbReference type="AlphaFoldDB" id="A0A8K9XGY0"/>
<organism evidence="1 2">
    <name type="scientific">Oncorhynchus mykiss</name>
    <name type="common">Rainbow trout</name>
    <name type="synonym">Salmo gairdneri</name>
    <dbReference type="NCBI Taxonomy" id="8022"/>
    <lineage>
        <taxon>Eukaryota</taxon>
        <taxon>Metazoa</taxon>
        <taxon>Chordata</taxon>
        <taxon>Craniata</taxon>
        <taxon>Vertebrata</taxon>
        <taxon>Euteleostomi</taxon>
        <taxon>Actinopterygii</taxon>
        <taxon>Neopterygii</taxon>
        <taxon>Teleostei</taxon>
        <taxon>Protacanthopterygii</taxon>
        <taxon>Salmoniformes</taxon>
        <taxon>Salmonidae</taxon>
        <taxon>Salmoninae</taxon>
        <taxon>Oncorhynchus</taxon>
    </lineage>
</organism>